<evidence type="ECO:0000313" key="2">
    <source>
        <dbReference type="Proteomes" id="UP001176059"/>
    </source>
</evidence>
<accession>A0AA38MQG5</accession>
<dbReference type="Proteomes" id="UP001176059">
    <property type="component" value="Unassembled WGS sequence"/>
</dbReference>
<gene>
    <name evidence="1" type="ORF">DFJ43DRAFT_1009040</name>
</gene>
<dbReference type="AlphaFoldDB" id="A0AA38MQG5"/>
<name>A0AA38MQG5_9AGAR</name>
<dbReference type="EMBL" id="JANVFO010000124">
    <property type="protein sequence ID" value="KAJ3711113.1"/>
    <property type="molecule type" value="Genomic_DNA"/>
</dbReference>
<protein>
    <submittedName>
        <fullName evidence="1">Uncharacterized protein</fullName>
    </submittedName>
</protein>
<organism evidence="1 2">
    <name type="scientific">Lentinula guzmanii</name>
    <dbReference type="NCBI Taxonomy" id="2804957"/>
    <lineage>
        <taxon>Eukaryota</taxon>
        <taxon>Fungi</taxon>
        <taxon>Dikarya</taxon>
        <taxon>Basidiomycota</taxon>
        <taxon>Agaricomycotina</taxon>
        <taxon>Agaricomycetes</taxon>
        <taxon>Agaricomycetidae</taxon>
        <taxon>Agaricales</taxon>
        <taxon>Marasmiineae</taxon>
        <taxon>Omphalotaceae</taxon>
        <taxon>Lentinula</taxon>
    </lineage>
</organism>
<reference evidence="1" key="1">
    <citation type="submission" date="2022-08" db="EMBL/GenBank/DDBJ databases">
        <authorList>
            <consortium name="DOE Joint Genome Institute"/>
            <person name="Min B."/>
            <person name="Sierra-Patev S."/>
            <person name="Naranjo-Ortiz M."/>
            <person name="Looney B."/>
            <person name="Konkel Z."/>
            <person name="Slot J.C."/>
            <person name="Sakamoto Y."/>
            <person name="Steenwyk J.L."/>
            <person name="Rokas A."/>
            <person name="Carro J."/>
            <person name="Camarero S."/>
            <person name="Ferreira P."/>
            <person name="Molpeceres G."/>
            <person name="Ruiz-duenas F.J."/>
            <person name="Serrano A."/>
            <person name="Henrissat B."/>
            <person name="Drula E."/>
            <person name="Hughes K.W."/>
            <person name="Mata J.L."/>
            <person name="Ishikawa N.K."/>
            <person name="Vargas-Isla R."/>
            <person name="Ushijima S."/>
            <person name="Smith C.A."/>
            <person name="Ahrendt S."/>
            <person name="Andreopoulos W."/>
            <person name="He G."/>
            <person name="LaButti K."/>
            <person name="Lipzen A."/>
            <person name="Ng V."/>
            <person name="Riley R."/>
            <person name="Sandor L."/>
            <person name="Barry K."/>
            <person name="Martinez A.T."/>
            <person name="Xiao Y."/>
            <person name="Gibbons J.G."/>
            <person name="Terashima K."/>
            <person name="Hibbett D.S."/>
            <person name="Grigoriev I.V."/>
        </authorList>
    </citation>
    <scope>NUCLEOTIDE SEQUENCE</scope>
    <source>
        <strain evidence="1">ET3784</strain>
    </source>
</reference>
<proteinExistence type="predicted"/>
<keyword evidence="2" id="KW-1185">Reference proteome</keyword>
<comment type="caution">
    <text evidence="1">The sequence shown here is derived from an EMBL/GenBank/DDBJ whole genome shotgun (WGS) entry which is preliminary data.</text>
</comment>
<evidence type="ECO:0000313" key="1">
    <source>
        <dbReference type="EMBL" id="KAJ3711113.1"/>
    </source>
</evidence>
<reference evidence="1" key="2">
    <citation type="journal article" date="2023" name="Proc. Natl. Acad. Sci. U.S.A.">
        <title>A global phylogenomic analysis of the shiitake genus Lentinula.</title>
        <authorList>
            <person name="Sierra-Patev S."/>
            <person name="Min B."/>
            <person name="Naranjo-Ortiz M."/>
            <person name="Looney B."/>
            <person name="Konkel Z."/>
            <person name="Slot J.C."/>
            <person name="Sakamoto Y."/>
            <person name="Steenwyk J.L."/>
            <person name="Rokas A."/>
            <person name="Carro J."/>
            <person name="Camarero S."/>
            <person name="Ferreira P."/>
            <person name="Molpeceres G."/>
            <person name="Ruiz-Duenas F.J."/>
            <person name="Serrano A."/>
            <person name="Henrissat B."/>
            <person name="Drula E."/>
            <person name="Hughes K.W."/>
            <person name="Mata J.L."/>
            <person name="Ishikawa N.K."/>
            <person name="Vargas-Isla R."/>
            <person name="Ushijima S."/>
            <person name="Smith C.A."/>
            <person name="Donoghue J."/>
            <person name="Ahrendt S."/>
            <person name="Andreopoulos W."/>
            <person name="He G."/>
            <person name="LaButti K."/>
            <person name="Lipzen A."/>
            <person name="Ng V."/>
            <person name="Riley R."/>
            <person name="Sandor L."/>
            <person name="Barry K."/>
            <person name="Martinez A.T."/>
            <person name="Xiao Y."/>
            <person name="Gibbons J.G."/>
            <person name="Terashima K."/>
            <person name="Grigoriev I.V."/>
            <person name="Hibbett D."/>
        </authorList>
    </citation>
    <scope>NUCLEOTIDE SEQUENCE</scope>
    <source>
        <strain evidence="1">ET3784</strain>
    </source>
</reference>
<sequence length="121" mass="13133">MSSTTVNALTDSLPNNVPTLNSAGKNWAIFELRFISAVQGKGKWGHFDGSTTRPVLTSPTVSLISDMGDWFKDEASARNMLLSKVPDSIALKLCKHLTVEAAWAALNTEFTEKSGYAQTNL</sequence>